<feature type="region of interest" description="Disordered" evidence="1">
    <location>
        <begin position="1"/>
        <end position="37"/>
    </location>
</feature>
<accession>A0A9E7SKX5</accession>
<sequence>MSTPPDGNEKASSSGKREVTRLPSSDSASSAVAPAGSRNDLSAGATADIPGIIAEDIKDRRRLRWFQTLAFYGAFLLIAVTFFMLFQWVNLIATHLADGNVTTTYRVSFFIAPIVVLGTLGALLTLALLKFAFRPPGKEEEDPSPITMFHGLLQQVVDIGKDYLKAKKGGE</sequence>
<gene>
    <name evidence="3" type="ORF">Carl1_2</name>
</gene>
<evidence type="ECO:0000313" key="4">
    <source>
        <dbReference type="Proteomes" id="UP001056824"/>
    </source>
</evidence>
<organism evidence="3 4">
    <name type="scientific">Burkholderia phage Carl1</name>
    <dbReference type="NCBI Taxonomy" id="2951185"/>
    <lineage>
        <taxon>Viruses</taxon>
        <taxon>Duplodnaviria</taxon>
        <taxon>Heunggongvirae</taxon>
        <taxon>Uroviricota</taxon>
        <taxon>Caudoviricetes</taxon>
        <taxon>Peduoviridae</taxon>
        <taxon>Kisquinquevirus</taxon>
        <taxon>Kisquinquevirus Carl1</taxon>
    </lineage>
</organism>
<evidence type="ECO:0000313" key="3">
    <source>
        <dbReference type="EMBL" id="USM11603.1"/>
    </source>
</evidence>
<name>A0A9E7SKX5_9CAUD</name>
<evidence type="ECO:0000256" key="2">
    <source>
        <dbReference type="SAM" id="Phobius"/>
    </source>
</evidence>
<feature type="transmembrane region" description="Helical" evidence="2">
    <location>
        <begin position="109"/>
        <end position="129"/>
    </location>
</feature>
<keyword evidence="2" id="KW-0472">Membrane</keyword>
<proteinExistence type="predicted"/>
<feature type="transmembrane region" description="Helical" evidence="2">
    <location>
        <begin position="69"/>
        <end position="89"/>
    </location>
</feature>
<protein>
    <submittedName>
        <fullName evidence="3">Uncharacterized protein</fullName>
    </submittedName>
</protein>
<keyword evidence="2" id="KW-0812">Transmembrane</keyword>
<dbReference type="EMBL" id="ON642070">
    <property type="protein sequence ID" value="USM11603.1"/>
    <property type="molecule type" value="Genomic_DNA"/>
</dbReference>
<feature type="compositionally biased region" description="Low complexity" evidence="1">
    <location>
        <begin position="24"/>
        <end position="37"/>
    </location>
</feature>
<keyword evidence="4" id="KW-1185">Reference proteome</keyword>
<evidence type="ECO:0000256" key="1">
    <source>
        <dbReference type="SAM" id="MobiDB-lite"/>
    </source>
</evidence>
<dbReference type="Proteomes" id="UP001056824">
    <property type="component" value="Segment"/>
</dbReference>
<reference evidence="3" key="1">
    <citation type="submission" date="2022-05" db="EMBL/GenBank/DDBJ databases">
        <title>The isolation and characterization of a broad host range Bcep22-like podovirus JC1.</title>
        <authorList>
            <person name="Davis C.M."/>
            <person name="Cole J."/>
            <person name="Dennis J."/>
        </authorList>
    </citation>
    <scope>NUCLEOTIDE SEQUENCE</scope>
</reference>
<keyword evidence="2" id="KW-1133">Transmembrane helix</keyword>
<feature type="compositionally biased region" description="Polar residues" evidence="1">
    <location>
        <begin position="1"/>
        <end position="14"/>
    </location>
</feature>